<keyword evidence="1" id="KW-1133">Transmembrane helix</keyword>
<proteinExistence type="predicted"/>
<comment type="caution">
    <text evidence="2">The sequence shown here is derived from an EMBL/GenBank/DDBJ whole genome shotgun (WGS) entry which is preliminary data.</text>
</comment>
<gene>
    <name evidence="2" type="ORF">H9624_09830</name>
</gene>
<organism evidence="2 3">
    <name type="scientific">Oceanitalea stevensii</name>
    <dbReference type="NCBI Taxonomy" id="2763072"/>
    <lineage>
        <taxon>Bacteria</taxon>
        <taxon>Bacillati</taxon>
        <taxon>Actinomycetota</taxon>
        <taxon>Actinomycetes</taxon>
        <taxon>Micrococcales</taxon>
        <taxon>Bogoriellaceae</taxon>
        <taxon>Georgenia</taxon>
    </lineage>
</organism>
<keyword evidence="1" id="KW-0812">Transmembrane</keyword>
<dbReference type="Proteomes" id="UP000661894">
    <property type="component" value="Unassembled WGS sequence"/>
</dbReference>
<accession>A0ABR8Z3P6</accession>
<evidence type="ECO:0000256" key="1">
    <source>
        <dbReference type="SAM" id="Phobius"/>
    </source>
</evidence>
<evidence type="ECO:0000313" key="3">
    <source>
        <dbReference type="Proteomes" id="UP000661894"/>
    </source>
</evidence>
<protein>
    <submittedName>
        <fullName evidence="2">Uncharacterized protein</fullName>
    </submittedName>
</protein>
<keyword evidence="1" id="KW-0472">Membrane</keyword>
<dbReference type="RefSeq" id="WP_251839727.1">
    <property type="nucleotide sequence ID" value="NZ_JACSPO010000004.1"/>
</dbReference>
<reference evidence="2 3" key="1">
    <citation type="submission" date="2020-08" db="EMBL/GenBank/DDBJ databases">
        <title>A Genomic Blueprint of the Chicken Gut Microbiome.</title>
        <authorList>
            <person name="Gilroy R."/>
            <person name="Ravi A."/>
            <person name="Getino M."/>
            <person name="Pursley I."/>
            <person name="Horton D.L."/>
            <person name="Alikhan N.-F."/>
            <person name="Baker D."/>
            <person name="Gharbi K."/>
            <person name="Hall N."/>
            <person name="Watson M."/>
            <person name="Adriaenssens E.M."/>
            <person name="Foster-Nyarko E."/>
            <person name="Jarju S."/>
            <person name="Secka A."/>
            <person name="Antonio M."/>
            <person name="Oren A."/>
            <person name="Chaudhuri R."/>
            <person name="La Ragione R.M."/>
            <person name="Hildebrand F."/>
            <person name="Pallen M.J."/>
        </authorList>
    </citation>
    <scope>NUCLEOTIDE SEQUENCE [LARGE SCALE GENOMIC DNA]</scope>
    <source>
        <strain evidence="2 3">Sa1BUA1</strain>
    </source>
</reference>
<sequence>MKTSSIGTDAVRAAGVAGAVTLLAVAILLLTPALGTSSLLGAAELAPDLKVHLGISGAAAIGIWNAFNSPWAMALSLALVPLGFGAWAVTIRLTFAALVRQLGKTAARKAALNF</sequence>
<name>A0ABR8Z3P6_9MICO</name>
<feature type="transmembrane region" description="Helical" evidence="1">
    <location>
        <begin position="20"/>
        <end position="42"/>
    </location>
</feature>
<evidence type="ECO:0000313" key="2">
    <source>
        <dbReference type="EMBL" id="MBD8062623.1"/>
    </source>
</evidence>
<keyword evidence="3" id="KW-1185">Reference proteome</keyword>
<dbReference type="EMBL" id="JACSPO010000004">
    <property type="protein sequence ID" value="MBD8062623.1"/>
    <property type="molecule type" value="Genomic_DNA"/>
</dbReference>
<feature type="transmembrane region" description="Helical" evidence="1">
    <location>
        <begin position="73"/>
        <end position="99"/>
    </location>
</feature>